<dbReference type="EMBL" id="OZ019898">
    <property type="protein sequence ID" value="CAK9228721.1"/>
    <property type="molecule type" value="Genomic_DNA"/>
</dbReference>
<feature type="compositionally biased region" description="Basic and acidic residues" evidence="1">
    <location>
        <begin position="1"/>
        <end position="11"/>
    </location>
</feature>
<protein>
    <submittedName>
        <fullName evidence="2">Uncharacterized protein</fullName>
    </submittedName>
</protein>
<evidence type="ECO:0000313" key="2">
    <source>
        <dbReference type="EMBL" id="CAK9228721.1"/>
    </source>
</evidence>
<evidence type="ECO:0000256" key="1">
    <source>
        <dbReference type="SAM" id="MobiDB-lite"/>
    </source>
</evidence>
<keyword evidence="3" id="KW-1185">Reference proteome</keyword>
<name>A0ABP0US87_9BRYO</name>
<accession>A0ABP0US87</accession>
<organism evidence="2 3">
    <name type="scientific">Sphagnum troendelagicum</name>
    <dbReference type="NCBI Taxonomy" id="128251"/>
    <lineage>
        <taxon>Eukaryota</taxon>
        <taxon>Viridiplantae</taxon>
        <taxon>Streptophyta</taxon>
        <taxon>Embryophyta</taxon>
        <taxon>Bryophyta</taxon>
        <taxon>Sphagnophytina</taxon>
        <taxon>Sphagnopsida</taxon>
        <taxon>Sphagnales</taxon>
        <taxon>Sphagnaceae</taxon>
        <taxon>Sphagnum</taxon>
    </lineage>
</organism>
<dbReference type="Proteomes" id="UP001497512">
    <property type="component" value="Chromosome 6"/>
</dbReference>
<feature type="region of interest" description="Disordered" evidence="1">
    <location>
        <begin position="1"/>
        <end position="27"/>
    </location>
</feature>
<sequence length="242" mass="26807">MLDVRIPDGVERSNSLPSGHTDLNHRHPGLEEDLLKGVLVTKVPSAFFRRKVIEDETTEDVEQLSKVGEAVSVVREEPKRVILVLHGSFSEEHKRLGGSETPRPFPFVLDSLIGVPHALGHGAFQQAVLGRFLGTRITNFALGWYPHELEPSANREALVESKLDECAHLPWADVVQDSSNHLKGCGILQVEALYENEHVRSVRCFLGVVVALFWRCNQRKGHPQESERFASATPMGPMGGLG</sequence>
<reference evidence="2" key="1">
    <citation type="submission" date="2024-02" db="EMBL/GenBank/DDBJ databases">
        <authorList>
            <consortium name="ELIXIR-Norway"/>
            <consortium name="Elixir Norway"/>
        </authorList>
    </citation>
    <scope>NUCLEOTIDE SEQUENCE</scope>
</reference>
<evidence type="ECO:0000313" key="3">
    <source>
        <dbReference type="Proteomes" id="UP001497512"/>
    </source>
</evidence>
<gene>
    <name evidence="2" type="ORF">CSSPTR1EN2_LOCUS19361</name>
</gene>
<proteinExistence type="predicted"/>